<evidence type="ECO:0000313" key="1">
    <source>
        <dbReference type="EMBL" id="EFV95395.1"/>
    </source>
</evidence>
<dbReference type="Proteomes" id="UP000011021">
    <property type="component" value="Unassembled WGS sequence"/>
</dbReference>
<dbReference type="EMBL" id="AEQP01000003">
    <property type="protein sequence ID" value="EFV95395.1"/>
    <property type="molecule type" value="Genomic_DNA"/>
</dbReference>
<reference evidence="1 2" key="1">
    <citation type="submission" date="2010-12" db="EMBL/GenBank/DDBJ databases">
        <authorList>
            <person name="Muzny D."/>
            <person name="Qin X."/>
            <person name="Deng J."/>
            <person name="Jiang H."/>
            <person name="Liu Y."/>
            <person name="Qu J."/>
            <person name="Song X.-Z."/>
            <person name="Zhang L."/>
            <person name="Thornton R."/>
            <person name="Coyle M."/>
            <person name="Francisco L."/>
            <person name="Jackson L."/>
            <person name="Javaid M."/>
            <person name="Korchina V."/>
            <person name="Kovar C."/>
            <person name="Mata R."/>
            <person name="Mathew T."/>
            <person name="Ngo R."/>
            <person name="Nguyen L."/>
            <person name="Nguyen N."/>
            <person name="Okwuonu G."/>
            <person name="Ongeri F."/>
            <person name="Pham C."/>
            <person name="Simmons D."/>
            <person name="Wilczek-Boney K."/>
            <person name="Hale W."/>
            <person name="Jakkamsetti A."/>
            <person name="Pham P."/>
            <person name="Ruth R."/>
            <person name="San Lucas F."/>
            <person name="Warren J."/>
            <person name="Zhang J."/>
            <person name="Zhao Z."/>
            <person name="Zhou C."/>
            <person name="Zhu D."/>
            <person name="Lee S."/>
            <person name="Bess C."/>
            <person name="Blankenburg K."/>
            <person name="Forbes L."/>
            <person name="Fu Q."/>
            <person name="Gubbala S."/>
            <person name="Hirani K."/>
            <person name="Jayaseelan J.C."/>
            <person name="Lara F."/>
            <person name="Munidasa M."/>
            <person name="Palculict T."/>
            <person name="Patil S."/>
            <person name="Pu L.-L."/>
            <person name="Saada N."/>
            <person name="Tang L."/>
            <person name="Weissenberger G."/>
            <person name="Zhu Y."/>
            <person name="Hemphill L."/>
            <person name="Shang Y."/>
            <person name="Youmans B."/>
            <person name="Ayvaz T."/>
            <person name="Ross M."/>
            <person name="Santibanez J."/>
            <person name="Aqrawi P."/>
            <person name="Gross S."/>
            <person name="Joshi V."/>
            <person name="Fowler G."/>
            <person name="Nazareth L."/>
            <person name="Reid J."/>
            <person name="Worley K."/>
            <person name="Petrosino J."/>
            <person name="Highlander S."/>
            <person name="Gibbs R."/>
        </authorList>
    </citation>
    <scope>NUCLEOTIDE SEQUENCE [LARGE SCALE GENOMIC DNA]</scope>
    <source>
        <strain evidence="1 2">ATCC 51599</strain>
    </source>
</reference>
<comment type="caution">
    <text evidence="1">The sequence shown here is derived from an EMBL/GenBank/DDBJ whole genome shotgun (WGS) entry which is preliminary data.</text>
</comment>
<proteinExistence type="predicted"/>
<keyword evidence="2" id="KW-1185">Reference proteome</keyword>
<sequence length="79" mass="8515">MKPETEGGGMSSLAVTMKGEVTLERELLQHLGVRPGERIEFDKMPGGEIRIRAARPTGSINDFIGRHAGKVSKPISLGD</sequence>
<name>E7RVR2_9BURK</name>
<accession>E7RVR2</accession>
<organism evidence="1 2">
    <name type="scientific">Lautropia mirabilis ATCC 51599</name>
    <dbReference type="NCBI Taxonomy" id="887898"/>
    <lineage>
        <taxon>Bacteria</taxon>
        <taxon>Pseudomonadati</taxon>
        <taxon>Pseudomonadota</taxon>
        <taxon>Betaproteobacteria</taxon>
        <taxon>Burkholderiales</taxon>
        <taxon>Burkholderiaceae</taxon>
        <taxon>Lautropia</taxon>
    </lineage>
</organism>
<dbReference type="AlphaFoldDB" id="E7RVR2"/>
<gene>
    <name evidence="1" type="ORF">HMPREF0551_0883</name>
</gene>
<dbReference type="HOGENOM" id="CLU_158484_2_1_4"/>
<protein>
    <submittedName>
        <fullName evidence="1">Toxin-antitoxin system, antitoxin component, AbrB family</fullName>
    </submittedName>
</protein>
<dbReference type="eggNOG" id="COG2002">
    <property type="taxonomic scope" value="Bacteria"/>
</dbReference>
<evidence type="ECO:0000313" key="2">
    <source>
        <dbReference type="Proteomes" id="UP000011021"/>
    </source>
</evidence>
<dbReference type="STRING" id="887898.HMPREF0551_0883"/>